<name>W2RVT9_CYPE1</name>
<feature type="transmembrane region" description="Helical" evidence="8">
    <location>
        <begin position="138"/>
        <end position="164"/>
    </location>
</feature>
<dbReference type="PROSITE" id="PS00217">
    <property type="entry name" value="SUGAR_TRANSPORT_2"/>
    <property type="match status" value="1"/>
</dbReference>
<dbReference type="GeneID" id="19973384"/>
<dbReference type="PANTHER" id="PTHR48022">
    <property type="entry name" value="PLASTIDIC GLUCOSE TRANSPORTER 4"/>
    <property type="match status" value="1"/>
</dbReference>
<evidence type="ECO:0000256" key="5">
    <source>
        <dbReference type="ARBA" id="ARBA00022989"/>
    </source>
</evidence>
<dbReference type="EMBL" id="KB822721">
    <property type="protein sequence ID" value="ETN39819.1"/>
    <property type="molecule type" value="Genomic_DNA"/>
</dbReference>
<evidence type="ECO:0000256" key="4">
    <source>
        <dbReference type="ARBA" id="ARBA00022692"/>
    </source>
</evidence>
<evidence type="ECO:0000313" key="11">
    <source>
        <dbReference type="Proteomes" id="UP000030752"/>
    </source>
</evidence>
<evidence type="ECO:0000313" key="10">
    <source>
        <dbReference type="EMBL" id="ETN39819.1"/>
    </source>
</evidence>
<sequence>MPKLTRELVSICWVLGVGGYTYGYCFACFVTILGQPGFYISMGLDRTSVIGAANALFTFGAACGAIAQGFVADWLGRKKGMAIAAVLATVGGALAAGSVNIAMIITVRIIQGVGAGMVICLVPLYLAETAPPKRRGFLSGLTVLAFGFGYEACAFISVGSYFATDHVLQWRLPLALACTSPLLLICLLPLIPESPRYLIWKGHAEVANDVLRRLHRDPDDPSDSMAIAEFVQISQQVEHDKEMRAAYYDIFKKPSWRKRALLVMFLLFASQSTGILAIANFLVLILGGLGFTGVLPILMFGIWSLVGSVGVLISIVIVDRVGRRVLLLSGYGALACILLAEAVLEWKYLGTDDQAGLSACLLFLFFYILAYQAVDAPSFIWATEVWPTTLRAKGVSLMFFAYFVGAITYTTPGALMIKNIGWHIYLLYMSLCIVSGTIVYFFIPETKGLPMEELAALFGDQVMVRLTADAHEVLKNDVVEVEHVEMQAPASRGSGKADIGASRRAEGVA</sequence>
<feature type="transmembrane region" description="Helical" evidence="8">
    <location>
        <begin position="53"/>
        <end position="75"/>
    </location>
</feature>
<accession>W2RVT9</accession>
<dbReference type="InterPro" id="IPR005829">
    <property type="entry name" value="Sugar_transporter_CS"/>
</dbReference>
<dbReference type="RefSeq" id="XP_008718604.1">
    <property type="nucleotide sequence ID" value="XM_008720382.1"/>
</dbReference>
<feature type="domain" description="Major facilitator superfamily (MFS) profile" evidence="9">
    <location>
        <begin position="11"/>
        <end position="447"/>
    </location>
</feature>
<dbReference type="SUPFAM" id="SSF103473">
    <property type="entry name" value="MFS general substrate transporter"/>
    <property type="match status" value="1"/>
</dbReference>
<comment type="similarity">
    <text evidence="2">Belongs to the major facilitator superfamily. Sugar transporter (TC 2.A.1.1) family.</text>
</comment>
<dbReference type="InParanoid" id="W2RVT9"/>
<keyword evidence="11" id="KW-1185">Reference proteome</keyword>
<evidence type="ECO:0000256" key="8">
    <source>
        <dbReference type="SAM" id="Phobius"/>
    </source>
</evidence>
<feature type="transmembrane region" description="Helical" evidence="8">
    <location>
        <begin position="356"/>
        <end position="374"/>
    </location>
</feature>
<feature type="transmembrane region" description="Helical" evidence="8">
    <location>
        <begin position="423"/>
        <end position="443"/>
    </location>
</feature>
<feature type="transmembrane region" description="Helical" evidence="8">
    <location>
        <begin position="325"/>
        <end position="344"/>
    </location>
</feature>
<evidence type="ECO:0000256" key="3">
    <source>
        <dbReference type="ARBA" id="ARBA00022448"/>
    </source>
</evidence>
<dbReference type="InterPro" id="IPR036259">
    <property type="entry name" value="MFS_trans_sf"/>
</dbReference>
<evidence type="ECO:0000256" key="6">
    <source>
        <dbReference type="ARBA" id="ARBA00023136"/>
    </source>
</evidence>
<feature type="transmembrane region" description="Helical" evidence="8">
    <location>
        <begin position="170"/>
        <end position="191"/>
    </location>
</feature>
<dbReference type="VEuPathDB" id="FungiDB:HMPREF1541_06045"/>
<evidence type="ECO:0000256" key="2">
    <source>
        <dbReference type="ARBA" id="ARBA00010992"/>
    </source>
</evidence>
<dbReference type="GO" id="GO:0016020">
    <property type="term" value="C:membrane"/>
    <property type="evidence" value="ECO:0007669"/>
    <property type="project" value="UniProtKB-SubCell"/>
</dbReference>
<dbReference type="InterPro" id="IPR050360">
    <property type="entry name" value="MFS_Sugar_Transporters"/>
</dbReference>
<dbReference type="InterPro" id="IPR005828">
    <property type="entry name" value="MFS_sugar_transport-like"/>
</dbReference>
<reference evidence="10 11" key="1">
    <citation type="submission" date="2013-03" db="EMBL/GenBank/DDBJ databases">
        <title>The Genome Sequence of Phialophora europaea CBS 101466.</title>
        <authorList>
            <consortium name="The Broad Institute Genomics Platform"/>
            <person name="Cuomo C."/>
            <person name="de Hoog S."/>
            <person name="Gorbushina A."/>
            <person name="Walker B."/>
            <person name="Young S.K."/>
            <person name="Zeng Q."/>
            <person name="Gargeya S."/>
            <person name="Fitzgerald M."/>
            <person name="Haas B."/>
            <person name="Abouelleil A."/>
            <person name="Allen A.W."/>
            <person name="Alvarado L."/>
            <person name="Arachchi H.M."/>
            <person name="Berlin A.M."/>
            <person name="Chapman S.B."/>
            <person name="Gainer-Dewar J."/>
            <person name="Goldberg J."/>
            <person name="Griggs A."/>
            <person name="Gujja S."/>
            <person name="Hansen M."/>
            <person name="Howarth C."/>
            <person name="Imamovic A."/>
            <person name="Ireland A."/>
            <person name="Larimer J."/>
            <person name="McCowan C."/>
            <person name="Murphy C."/>
            <person name="Pearson M."/>
            <person name="Poon T.W."/>
            <person name="Priest M."/>
            <person name="Roberts A."/>
            <person name="Saif S."/>
            <person name="Shea T."/>
            <person name="Sisk P."/>
            <person name="Sykes S."/>
            <person name="Wortman J."/>
            <person name="Nusbaum C."/>
            <person name="Birren B."/>
        </authorList>
    </citation>
    <scope>NUCLEOTIDE SEQUENCE [LARGE SCALE GENOMIC DNA]</scope>
    <source>
        <strain evidence="10 11">CBS 101466</strain>
    </source>
</reference>
<organism evidence="10 11">
    <name type="scientific">Cyphellophora europaea (strain CBS 101466)</name>
    <name type="common">Phialophora europaea</name>
    <dbReference type="NCBI Taxonomy" id="1220924"/>
    <lineage>
        <taxon>Eukaryota</taxon>
        <taxon>Fungi</taxon>
        <taxon>Dikarya</taxon>
        <taxon>Ascomycota</taxon>
        <taxon>Pezizomycotina</taxon>
        <taxon>Eurotiomycetes</taxon>
        <taxon>Chaetothyriomycetidae</taxon>
        <taxon>Chaetothyriales</taxon>
        <taxon>Cyphellophoraceae</taxon>
        <taxon>Cyphellophora</taxon>
    </lineage>
</organism>
<protein>
    <recommendedName>
        <fullName evidence="9">Major facilitator superfamily (MFS) profile domain-containing protein</fullName>
    </recommendedName>
</protein>
<dbReference type="OrthoDB" id="6612291at2759"/>
<feature type="transmembrane region" description="Helical" evidence="8">
    <location>
        <begin position="12"/>
        <end position="33"/>
    </location>
</feature>
<feature type="transmembrane region" description="Helical" evidence="8">
    <location>
        <begin position="82"/>
        <end position="103"/>
    </location>
</feature>
<dbReference type="GO" id="GO:0005351">
    <property type="term" value="F:carbohydrate:proton symporter activity"/>
    <property type="evidence" value="ECO:0007669"/>
    <property type="project" value="TreeGrafter"/>
</dbReference>
<evidence type="ECO:0000256" key="7">
    <source>
        <dbReference type="SAM" id="MobiDB-lite"/>
    </source>
</evidence>
<dbReference type="HOGENOM" id="CLU_001265_30_13_1"/>
<evidence type="ECO:0000256" key="1">
    <source>
        <dbReference type="ARBA" id="ARBA00004141"/>
    </source>
</evidence>
<dbReference type="Gene3D" id="1.20.1250.20">
    <property type="entry name" value="MFS general substrate transporter like domains"/>
    <property type="match status" value="1"/>
</dbReference>
<dbReference type="Pfam" id="PF00083">
    <property type="entry name" value="Sugar_tr"/>
    <property type="match status" value="1"/>
</dbReference>
<feature type="transmembrane region" description="Helical" evidence="8">
    <location>
        <begin position="297"/>
        <end position="318"/>
    </location>
</feature>
<gene>
    <name evidence="10" type="ORF">HMPREF1541_06045</name>
</gene>
<feature type="transmembrane region" description="Helical" evidence="8">
    <location>
        <begin position="109"/>
        <end position="126"/>
    </location>
</feature>
<dbReference type="AlphaFoldDB" id="W2RVT9"/>
<feature type="region of interest" description="Disordered" evidence="7">
    <location>
        <begin position="489"/>
        <end position="509"/>
    </location>
</feature>
<dbReference type="Proteomes" id="UP000030752">
    <property type="component" value="Unassembled WGS sequence"/>
</dbReference>
<comment type="subcellular location">
    <subcellularLocation>
        <location evidence="1">Membrane</location>
        <topology evidence="1">Multi-pass membrane protein</topology>
    </subcellularLocation>
</comment>
<evidence type="ECO:0000259" key="9">
    <source>
        <dbReference type="PROSITE" id="PS50850"/>
    </source>
</evidence>
<dbReference type="PROSITE" id="PS50850">
    <property type="entry name" value="MFS"/>
    <property type="match status" value="1"/>
</dbReference>
<keyword evidence="6 8" id="KW-0472">Membrane</keyword>
<keyword evidence="4 8" id="KW-0812">Transmembrane</keyword>
<dbReference type="eggNOG" id="KOG0254">
    <property type="taxonomic scope" value="Eukaryota"/>
</dbReference>
<dbReference type="InterPro" id="IPR020846">
    <property type="entry name" value="MFS_dom"/>
</dbReference>
<dbReference type="PANTHER" id="PTHR48022:SF2">
    <property type="entry name" value="PLASTIDIC GLUCOSE TRANSPORTER 4"/>
    <property type="match status" value="1"/>
</dbReference>
<keyword evidence="5 8" id="KW-1133">Transmembrane helix</keyword>
<keyword evidence="3" id="KW-0813">Transport</keyword>
<feature type="transmembrane region" description="Helical" evidence="8">
    <location>
        <begin position="395"/>
        <end position="417"/>
    </location>
</feature>
<dbReference type="PROSITE" id="PS00216">
    <property type="entry name" value="SUGAR_TRANSPORT_1"/>
    <property type="match status" value="1"/>
</dbReference>
<proteinExistence type="inferred from homology"/>
<dbReference type="FunFam" id="1.20.1250.20:FF:000134">
    <property type="entry name" value="MFS sugar transporter protein"/>
    <property type="match status" value="1"/>
</dbReference>
<feature type="transmembrane region" description="Helical" evidence="8">
    <location>
        <begin position="261"/>
        <end position="291"/>
    </location>
</feature>